<feature type="region of interest" description="Disordered" evidence="1">
    <location>
        <begin position="234"/>
        <end position="255"/>
    </location>
</feature>
<evidence type="ECO:0000256" key="1">
    <source>
        <dbReference type="SAM" id="MobiDB-lite"/>
    </source>
</evidence>
<organism evidence="3 4">
    <name type="scientific">Rhodococcus opacus (strain B4)</name>
    <dbReference type="NCBI Taxonomy" id="632772"/>
    <lineage>
        <taxon>Bacteria</taxon>
        <taxon>Bacillati</taxon>
        <taxon>Actinomycetota</taxon>
        <taxon>Actinomycetes</taxon>
        <taxon>Mycobacteriales</taxon>
        <taxon>Nocardiaceae</taxon>
        <taxon>Rhodococcus</taxon>
    </lineage>
</organism>
<protein>
    <submittedName>
        <fullName evidence="3">Putative hydrolase</fullName>
    </submittedName>
</protein>
<reference evidence="3 4" key="1">
    <citation type="submission" date="2009-03" db="EMBL/GenBank/DDBJ databases">
        <title>Comparison of the complete genome sequences of Rhodococcus erythropolis PR4 and Rhodococcus opacus B4.</title>
        <authorList>
            <person name="Takarada H."/>
            <person name="Sekine M."/>
            <person name="Hosoyama A."/>
            <person name="Yamada R."/>
            <person name="Fujisawa T."/>
            <person name="Omata S."/>
            <person name="Shimizu A."/>
            <person name="Tsukatani N."/>
            <person name="Tanikawa S."/>
            <person name="Fujita N."/>
            <person name="Harayama S."/>
        </authorList>
    </citation>
    <scope>NUCLEOTIDE SEQUENCE [LARGE SCALE GENOMIC DNA]</scope>
    <source>
        <strain evidence="3 4">B4</strain>
    </source>
</reference>
<proteinExistence type="predicted"/>
<dbReference type="PATRIC" id="fig|632772.20.peg.3088"/>
<keyword evidence="3" id="KW-0378">Hydrolase</keyword>
<dbReference type="Gene3D" id="3.40.50.1820">
    <property type="entry name" value="alpha/beta hydrolase"/>
    <property type="match status" value="1"/>
</dbReference>
<feature type="domain" description="AB hydrolase-1" evidence="2">
    <location>
        <begin position="53"/>
        <end position="219"/>
    </location>
</feature>
<dbReference type="SUPFAM" id="SSF53474">
    <property type="entry name" value="alpha/beta-Hydrolases"/>
    <property type="match status" value="1"/>
</dbReference>
<dbReference type="InterPro" id="IPR000073">
    <property type="entry name" value="AB_hydrolase_1"/>
</dbReference>
<dbReference type="AlphaFoldDB" id="C1B697"/>
<sequence>MTDHVVLIPGMMCSEQLWADVEDPIRRHARIHHAVLERNSIASIAHNILASAPPNFTAIGLSLGGIVAMHLAVIAPHRITGVALLSTNARAPRPGQLHDWREAAARLDRGGSAVSEQRRLLPDLVSKNSRTADPTLNARVLAMAEHIGREGLRAQLAAQASRIDYLDALREITCPSLVLAGEDDTLCAAPAMREIAAHLPDSTFQIIPGGGHLTPMERPTDVGRTLSAWLASIDRPGNAEPAGTPLPRALAPATP</sequence>
<accession>C1B697</accession>
<feature type="compositionally biased region" description="Low complexity" evidence="1">
    <location>
        <begin position="241"/>
        <end position="255"/>
    </location>
</feature>
<dbReference type="EMBL" id="AP011115">
    <property type="protein sequence ID" value="BAH51200.1"/>
    <property type="molecule type" value="Genomic_DNA"/>
</dbReference>
<dbReference type="Pfam" id="PF00561">
    <property type="entry name" value="Abhydrolase_1"/>
    <property type="match status" value="1"/>
</dbReference>
<dbReference type="Proteomes" id="UP000002212">
    <property type="component" value="Chromosome"/>
</dbReference>
<evidence type="ECO:0000259" key="2">
    <source>
        <dbReference type="Pfam" id="PF00561"/>
    </source>
</evidence>
<evidence type="ECO:0000313" key="3">
    <source>
        <dbReference type="EMBL" id="BAH51200.1"/>
    </source>
</evidence>
<evidence type="ECO:0000313" key="4">
    <source>
        <dbReference type="Proteomes" id="UP000002212"/>
    </source>
</evidence>
<gene>
    <name evidence="3" type="ordered locus">ROP_29530</name>
</gene>
<name>C1B697_RHOOB</name>
<dbReference type="InterPro" id="IPR050266">
    <property type="entry name" value="AB_hydrolase_sf"/>
</dbReference>
<dbReference type="GO" id="GO:0016787">
    <property type="term" value="F:hydrolase activity"/>
    <property type="evidence" value="ECO:0007669"/>
    <property type="project" value="UniProtKB-KW"/>
</dbReference>
<dbReference type="InterPro" id="IPR029058">
    <property type="entry name" value="AB_hydrolase_fold"/>
</dbReference>
<dbReference type="PANTHER" id="PTHR43798:SF29">
    <property type="entry name" value="AB HYDROLASE-1 DOMAIN-CONTAINING PROTEIN"/>
    <property type="match status" value="1"/>
</dbReference>
<dbReference type="STRING" id="632772.ROP_29530"/>
<dbReference type="KEGG" id="rop:ROP_29530"/>
<dbReference type="RefSeq" id="WP_012690156.1">
    <property type="nucleotide sequence ID" value="NC_012522.1"/>
</dbReference>
<dbReference type="OrthoDB" id="9802489at2"/>
<dbReference type="HOGENOM" id="CLU_020336_29_1_11"/>
<dbReference type="PANTHER" id="PTHR43798">
    <property type="entry name" value="MONOACYLGLYCEROL LIPASE"/>
    <property type="match status" value="1"/>
</dbReference>